<feature type="region of interest" description="Disordered" evidence="1">
    <location>
        <begin position="223"/>
        <end position="242"/>
    </location>
</feature>
<reference evidence="4" key="3">
    <citation type="submission" date="2023-03" db="EMBL/GenBank/DDBJ databases">
        <title>Draft genome sequence of a Mycolicibacterium mageritense strain H4_3_1 isolated from a hybrid biological-inorganic system reactor.</title>
        <authorList>
            <person name="Feng X."/>
            <person name="Kazama D."/>
            <person name="Sato K."/>
            <person name="Kobayashi H."/>
        </authorList>
    </citation>
    <scope>NUCLEOTIDE SEQUENCE</scope>
    <source>
        <strain evidence="4">H4_3_1</strain>
    </source>
</reference>
<proteinExistence type="predicted"/>
<evidence type="ECO:0008006" key="7">
    <source>
        <dbReference type="Google" id="ProtNLM"/>
    </source>
</evidence>
<feature type="transmembrane region" description="Helical" evidence="2">
    <location>
        <begin position="6"/>
        <end position="23"/>
    </location>
</feature>
<protein>
    <recommendedName>
        <fullName evidence="7">SRPBCC family protein</fullName>
    </recommendedName>
</protein>
<dbReference type="Proteomes" id="UP001241092">
    <property type="component" value="Chromosome"/>
</dbReference>
<evidence type="ECO:0000313" key="3">
    <source>
        <dbReference type="EMBL" id="BBX37449.1"/>
    </source>
</evidence>
<sequence>MGKQRPWLAGLMAVIGITALYRGRIRPWMYTWGAADEEVTAVLPGDELVPPGTPRTTRALTIDAPRRTVWAWLAQIGEDRGGFYSYSWLERIVGARIHNANTIHQEWQDLNVGDSVWLARRYGENARQVVAFVQPDSYLVLMAPRDFERMQRGETVSGMWGFYLRRRAGWTRLVVRGSGGAVGHAWFEAAHFVMEVGMMRGLRDRAERTSRYAFAHQLSLAGQERHGQEDLPATPIDSLVNS</sequence>
<organism evidence="4 6">
    <name type="scientific">Mycolicibacterium mageritense</name>
    <name type="common">Mycobacterium mageritense</name>
    <dbReference type="NCBI Taxonomy" id="53462"/>
    <lineage>
        <taxon>Bacteria</taxon>
        <taxon>Bacillati</taxon>
        <taxon>Actinomycetota</taxon>
        <taxon>Actinomycetes</taxon>
        <taxon>Mycobacteriales</taxon>
        <taxon>Mycobacteriaceae</taxon>
        <taxon>Mycolicibacterium</taxon>
    </lineage>
</organism>
<evidence type="ECO:0000313" key="4">
    <source>
        <dbReference type="EMBL" id="BDY32271.1"/>
    </source>
</evidence>
<keyword evidence="2" id="KW-0472">Membrane</keyword>
<evidence type="ECO:0000256" key="1">
    <source>
        <dbReference type="SAM" id="MobiDB-lite"/>
    </source>
</evidence>
<reference evidence="3 5" key="1">
    <citation type="journal article" date="2019" name="Emerg. Microbes Infect.">
        <title>Comprehensive subspecies identification of 175 nontuberculous mycobacteria species based on 7547 genomic profiles.</title>
        <authorList>
            <person name="Matsumoto Y."/>
            <person name="Kinjo T."/>
            <person name="Motooka D."/>
            <person name="Nabeya D."/>
            <person name="Jung N."/>
            <person name="Uechi K."/>
            <person name="Horii T."/>
            <person name="Iida T."/>
            <person name="Fujita J."/>
            <person name="Nakamura S."/>
        </authorList>
    </citation>
    <scope>NUCLEOTIDE SEQUENCE [LARGE SCALE GENOMIC DNA]</scope>
    <source>
        <strain evidence="3 5">JCM 12375</strain>
    </source>
</reference>
<reference evidence="3" key="2">
    <citation type="submission" date="2020-02" db="EMBL/GenBank/DDBJ databases">
        <authorList>
            <person name="Matsumoto Y."/>
            <person name="Motooka D."/>
            <person name="Nakamura S."/>
        </authorList>
    </citation>
    <scope>NUCLEOTIDE SEQUENCE</scope>
    <source>
        <strain evidence="3">JCM 12375</strain>
    </source>
</reference>
<evidence type="ECO:0000313" key="5">
    <source>
        <dbReference type="Proteomes" id="UP000465622"/>
    </source>
</evidence>
<keyword evidence="2" id="KW-1133">Transmembrane helix</keyword>
<dbReference type="AlphaFoldDB" id="A0AAI8U1I5"/>
<dbReference type="EMBL" id="AP022567">
    <property type="protein sequence ID" value="BBX37449.1"/>
    <property type="molecule type" value="Genomic_DNA"/>
</dbReference>
<keyword evidence="2" id="KW-0812">Transmembrane</keyword>
<evidence type="ECO:0000256" key="2">
    <source>
        <dbReference type="SAM" id="Phobius"/>
    </source>
</evidence>
<evidence type="ECO:0000313" key="6">
    <source>
        <dbReference type="Proteomes" id="UP001241092"/>
    </source>
</evidence>
<accession>A0AAI8U1I5</accession>
<dbReference type="RefSeq" id="WP_063835187.1">
    <property type="nucleotide sequence ID" value="NZ_AP022567.1"/>
</dbReference>
<dbReference type="Proteomes" id="UP000465622">
    <property type="component" value="Chromosome"/>
</dbReference>
<keyword evidence="5" id="KW-1185">Reference proteome</keyword>
<name>A0AAI8U1I5_MYCME</name>
<gene>
    <name evidence="4" type="ORF">hbim_06234</name>
    <name evidence="3" type="ORF">MMAGJ_67310</name>
</gene>
<dbReference type="EMBL" id="AP027452">
    <property type="protein sequence ID" value="BDY32271.1"/>
    <property type="molecule type" value="Genomic_DNA"/>
</dbReference>